<name>A0ABU3SM51_9MICO</name>
<feature type="transmembrane region" description="Helical" evidence="1">
    <location>
        <begin position="67"/>
        <end position="88"/>
    </location>
</feature>
<keyword evidence="1" id="KW-1133">Transmembrane helix</keyword>
<evidence type="ECO:0000313" key="3">
    <source>
        <dbReference type="Proteomes" id="UP001261125"/>
    </source>
</evidence>
<keyword evidence="3" id="KW-1185">Reference proteome</keyword>
<dbReference type="EMBL" id="JAWDIT010000002">
    <property type="protein sequence ID" value="MDU0345462.1"/>
    <property type="molecule type" value="Genomic_DNA"/>
</dbReference>
<evidence type="ECO:0008006" key="4">
    <source>
        <dbReference type="Google" id="ProtNLM"/>
    </source>
</evidence>
<organism evidence="2 3">
    <name type="scientific">Microbacterium phycohabitans</name>
    <dbReference type="NCBI Taxonomy" id="3075993"/>
    <lineage>
        <taxon>Bacteria</taxon>
        <taxon>Bacillati</taxon>
        <taxon>Actinomycetota</taxon>
        <taxon>Actinomycetes</taxon>
        <taxon>Micrococcales</taxon>
        <taxon>Microbacteriaceae</taxon>
        <taxon>Microbacterium</taxon>
    </lineage>
</organism>
<accession>A0ABU3SM51</accession>
<gene>
    <name evidence="2" type="ORF">RWH44_07055</name>
</gene>
<feature type="transmembrane region" description="Helical" evidence="1">
    <location>
        <begin position="12"/>
        <end position="33"/>
    </location>
</feature>
<evidence type="ECO:0000313" key="2">
    <source>
        <dbReference type="EMBL" id="MDU0345462.1"/>
    </source>
</evidence>
<protein>
    <recommendedName>
        <fullName evidence="4">ABC transporter permease</fullName>
    </recommendedName>
</protein>
<comment type="caution">
    <text evidence="2">The sequence shown here is derived from an EMBL/GenBank/DDBJ whole genome shotgun (WGS) entry which is preliminary data.</text>
</comment>
<dbReference type="RefSeq" id="WP_298870076.1">
    <property type="nucleotide sequence ID" value="NZ_JAWDIT010000002.1"/>
</dbReference>
<keyword evidence="1" id="KW-0472">Membrane</keyword>
<evidence type="ECO:0000256" key="1">
    <source>
        <dbReference type="SAM" id="Phobius"/>
    </source>
</evidence>
<dbReference type="Proteomes" id="UP001261125">
    <property type="component" value="Unassembled WGS sequence"/>
</dbReference>
<reference evidence="2 3" key="1">
    <citation type="submission" date="2023-09" db="EMBL/GenBank/DDBJ databases">
        <title>Microbacterium fusihabitans sp. nov., Microbacterium phycihabitans sp. nov., and Microbacterium cervinum sp. nov., isolated from dried seaweeds of beach.</title>
        <authorList>
            <person name="Lee S.D."/>
        </authorList>
    </citation>
    <scope>NUCLEOTIDE SEQUENCE [LARGE SCALE GENOMIC DNA]</scope>
    <source>
        <strain evidence="2 3">KSW2-29</strain>
    </source>
</reference>
<sequence>MRFRVGRLVLALLSPVIAAAFVAVMLMLLAIVATEMATTIDIPYLVTYTGTKDPGGGGRTLFIDGSWAVAMAVTGILASPLLALALFLPE</sequence>
<keyword evidence="1" id="KW-0812">Transmembrane</keyword>
<proteinExistence type="predicted"/>